<dbReference type="EMBL" id="CAEZZL010000075">
    <property type="protein sequence ID" value="CAB4764825.1"/>
    <property type="molecule type" value="Genomic_DNA"/>
</dbReference>
<accession>A0A6J6V0P8</accession>
<feature type="region of interest" description="Disordered" evidence="1">
    <location>
        <begin position="24"/>
        <end position="49"/>
    </location>
</feature>
<evidence type="ECO:0000256" key="1">
    <source>
        <dbReference type="SAM" id="MobiDB-lite"/>
    </source>
</evidence>
<organism evidence="2">
    <name type="scientific">freshwater metagenome</name>
    <dbReference type="NCBI Taxonomy" id="449393"/>
    <lineage>
        <taxon>unclassified sequences</taxon>
        <taxon>metagenomes</taxon>
        <taxon>ecological metagenomes</taxon>
    </lineage>
</organism>
<sequence length="144" mass="15375">MQASYNAGKLCAGTNPVKRTSYAVDGEWSPHPSIPTTTSGGAPRRESSAAISRAKFLRGSRVPTNKTNRSGRSYVARTRARSASVMTCVVTPSGTCRSRSAPIPAATQSSKVACDEHNTIAAFSRTMSRLRRKTLFPRGVKNSG</sequence>
<name>A0A6J6V0P8_9ZZZZ</name>
<protein>
    <submittedName>
        <fullName evidence="2">Unannotated protein</fullName>
    </submittedName>
</protein>
<dbReference type="AlphaFoldDB" id="A0A6J6V0P8"/>
<proteinExistence type="predicted"/>
<gene>
    <name evidence="2" type="ORF">UFOPK2870_00941</name>
</gene>
<evidence type="ECO:0000313" key="2">
    <source>
        <dbReference type="EMBL" id="CAB4764825.1"/>
    </source>
</evidence>
<reference evidence="2" key="1">
    <citation type="submission" date="2020-05" db="EMBL/GenBank/DDBJ databases">
        <authorList>
            <person name="Chiriac C."/>
            <person name="Salcher M."/>
            <person name="Ghai R."/>
            <person name="Kavagutti S V."/>
        </authorList>
    </citation>
    <scope>NUCLEOTIDE SEQUENCE</scope>
</reference>